<comment type="caution">
    <text evidence="2">The sequence shown here is derived from an EMBL/GenBank/DDBJ whole genome shotgun (WGS) entry which is preliminary data.</text>
</comment>
<name>A0ABP9Y6A9_9FUNG</name>
<dbReference type="EMBL" id="BAABUJ010000022">
    <property type="protein sequence ID" value="GAA5802383.1"/>
    <property type="molecule type" value="Genomic_DNA"/>
</dbReference>
<evidence type="ECO:0000313" key="2">
    <source>
        <dbReference type="EMBL" id="GAA5802383.1"/>
    </source>
</evidence>
<gene>
    <name evidence="2" type="ORF">HPULCUR_007848</name>
</gene>
<feature type="region of interest" description="Disordered" evidence="1">
    <location>
        <begin position="48"/>
        <end position="93"/>
    </location>
</feature>
<sequence length="189" mass="20910">MTNLIDTSQLLGLDNNNNNSTFNYGFGSNSTNLEYSILSNMLGSPQFMNSSSSSPTTSTINNIWSNSSQKKNYNNNTNDTLLTSTPSSTTAPYTPTTITSLGDPILFSPTLQQQQQQQHHHHILDPNTISIAKMENSPKSNLLLTSPNSLSRKRHHSNSSMISIGYASASKPFSYADGYHYLINYVRHK</sequence>
<feature type="compositionally biased region" description="Low complexity" evidence="1">
    <location>
        <begin position="49"/>
        <end position="93"/>
    </location>
</feature>
<proteinExistence type="predicted"/>
<reference evidence="2 3" key="1">
    <citation type="submission" date="2024-04" db="EMBL/GenBank/DDBJ databases">
        <title>genome sequences of Mucor flavus KT1a and Helicostylum pulchrum KT1b strains isolation_sourced from the surface of a dry-aged beef.</title>
        <authorList>
            <person name="Toyotome T."/>
            <person name="Hosono M."/>
            <person name="Torimaru M."/>
            <person name="Fukuda K."/>
            <person name="Mikami N."/>
        </authorList>
    </citation>
    <scope>NUCLEOTIDE SEQUENCE [LARGE SCALE GENOMIC DNA]</scope>
    <source>
        <strain evidence="2 3">KT1b</strain>
    </source>
</reference>
<accession>A0ABP9Y6A9</accession>
<dbReference type="Proteomes" id="UP001476247">
    <property type="component" value="Unassembled WGS sequence"/>
</dbReference>
<evidence type="ECO:0000256" key="1">
    <source>
        <dbReference type="SAM" id="MobiDB-lite"/>
    </source>
</evidence>
<evidence type="ECO:0000313" key="3">
    <source>
        <dbReference type="Proteomes" id="UP001476247"/>
    </source>
</evidence>
<organism evidence="2 3">
    <name type="scientific">Helicostylum pulchrum</name>
    <dbReference type="NCBI Taxonomy" id="562976"/>
    <lineage>
        <taxon>Eukaryota</taxon>
        <taxon>Fungi</taxon>
        <taxon>Fungi incertae sedis</taxon>
        <taxon>Mucoromycota</taxon>
        <taxon>Mucoromycotina</taxon>
        <taxon>Mucoromycetes</taxon>
        <taxon>Mucorales</taxon>
        <taxon>Mucorineae</taxon>
        <taxon>Mucoraceae</taxon>
        <taxon>Helicostylum</taxon>
    </lineage>
</organism>
<protein>
    <submittedName>
        <fullName evidence="2">Uncharacterized protein</fullName>
    </submittedName>
</protein>
<keyword evidence="3" id="KW-1185">Reference proteome</keyword>